<organism evidence="5 6">
    <name type="scientific">Brevirhabdus pacifica</name>
    <dbReference type="NCBI Taxonomy" id="1267768"/>
    <lineage>
        <taxon>Bacteria</taxon>
        <taxon>Pseudomonadati</taxon>
        <taxon>Pseudomonadota</taxon>
        <taxon>Alphaproteobacteria</taxon>
        <taxon>Rhodobacterales</taxon>
        <taxon>Paracoccaceae</taxon>
        <taxon>Brevirhabdus</taxon>
    </lineage>
</organism>
<evidence type="ECO:0000313" key="5">
    <source>
        <dbReference type="EMBL" id="APX91130.1"/>
    </source>
</evidence>
<dbReference type="EMBL" id="CP019124">
    <property type="protein sequence ID" value="APX91130.1"/>
    <property type="molecule type" value="Genomic_DNA"/>
</dbReference>
<evidence type="ECO:0000256" key="3">
    <source>
        <dbReference type="ARBA" id="ARBA00023163"/>
    </source>
</evidence>
<dbReference type="InterPro" id="IPR036390">
    <property type="entry name" value="WH_DNA-bd_sf"/>
</dbReference>
<dbReference type="InterPro" id="IPR000835">
    <property type="entry name" value="HTH_MarR-typ"/>
</dbReference>
<dbReference type="GO" id="GO:0003700">
    <property type="term" value="F:DNA-binding transcription factor activity"/>
    <property type="evidence" value="ECO:0007669"/>
    <property type="project" value="InterPro"/>
</dbReference>
<evidence type="ECO:0000256" key="1">
    <source>
        <dbReference type="ARBA" id="ARBA00023015"/>
    </source>
</evidence>
<keyword evidence="1" id="KW-0805">Transcription regulation</keyword>
<dbReference type="PANTHER" id="PTHR42756">
    <property type="entry name" value="TRANSCRIPTIONAL REGULATOR, MARR"/>
    <property type="match status" value="1"/>
</dbReference>
<dbReference type="InterPro" id="IPR036388">
    <property type="entry name" value="WH-like_DNA-bd_sf"/>
</dbReference>
<keyword evidence="3" id="KW-0804">Transcription</keyword>
<dbReference type="SUPFAM" id="SSF46785">
    <property type="entry name" value="Winged helix' DNA-binding domain"/>
    <property type="match status" value="1"/>
</dbReference>
<evidence type="ECO:0000313" key="6">
    <source>
        <dbReference type="Proteomes" id="UP000187266"/>
    </source>
</evidence>
<evidence type="ECO:0000256" key="2">
    <source>
        <dbReference type="ARBA" id="ARBA00023125"/>
    </source>
</evidence>
<protein>
    <recommendedName>
        <fullName evidence="4">HTH marR-type domain-containing protein</fullName>
    </recommendedName>
</protein>
<dbReference type="Pfam" id="PF12802">
    <property type="entry name" value="MarR_2"/>
    <property type="match status" value="1"/>
</dbReference>
<dbReference type="Gene3D" id="1.10.10.10">
    <property type="entry name" value="Winged helix-like DNA-binding domain superfamily/Winged helix DNA-binding domain"/>
    <property type="match status" value="1"/>
</dbReference>
<keyword evidence="2" id="KW-0238">DNA-binding</keyword>
<accession>A0A1U7DMC2</accession>
<name>A0A1U7DMC2_9RHOB</name>
<dbReference type="PANTHER" id="PTHR42756:SF1">
    <property type="entry name" value="TRANSCRIPTIONAL REPRESSOR OF EMRAB OPERON"/>
    <property type="match status" value="1"/>
</dbReference>
<reference evidence="5 6" key="1">
    <citation type="submission" date="2017-01" db="EMBL/GenBank/DDBJ databases">
        <title>Genomic analysis of Xuhuaishuia manganoxidans DY6-4.</title>
        <authorList>
            <person name="Wang X."/>
        </authorList>
    </citation>
    <scope>NUCLEOTIDE SEQUENCE [LARGE SCALE GENOMIC DNA]</scope>
    <source>
        <strain evidence="5 6">DY6-4</strain>
    </source>
</reference>
<proteinExistence type="predicted"/>
<dbReference type="GO" id="GO:0003677">
    <property type="term" value="F:DNA binding"/>
    <property type="evidence" value="ECO:0007669"/>
    <property type="project" value="UniProtKB-KW"/>
</dbReference>
<dbReference type="STRING" id="1267768.BV394_11780"/>
<feature type="domain" description="HTH marR-type" evidence="4">
    <location>
        <begin position="1"/>
        <end position="127"/>
    </location>
</feature>
<sequence>MLRVGHRGFSRLLEDRIAQHGVSLSQWYFLRVLWEQDGLTQAEVAKRAGMMTSNTATAMATLERQKLIVRRQHPTDRRKTSVYLTGAGRQLKSLLVPIASQVTETAVKGIDPELLSQIKAALIQIRKNIEQALDNE</sequence>
<dbReference type="Proteomes" id="UP000187266">
    <property type="component" value="Chromosome"/>
</dbReference>
<evidence type="ECO:0000259" key="4">
    <source>
        <dbReference type="PROSITE" id="PS50995"/>
    </source>
</evidence>
<keyword evidence="6" id="KW-1185">Reference proteome</keyword>
<dbReference type="SMART" id="SM00347">
    <property type="entry name" value="HTH_MARR"/>
    <property type="match status" value="1"/>
</dbReference>
<gene>
    <name evidence="5" type="ORF">BV394_11780</name>
</gene>
<dbReference type="PROSITE" id="PS50995">
    <property type="entry name" value="HTH_MARR_2"/>
    <property type="match status" value="1"/>
</dbReference>
<dbReference type="AlphaFoldDB" id="A0A1U7DMC2"/>